<dbReference type="EMBL" id="JARVII010000005">
    <property type="protein sequence ID" value="MDG9698917.1"/>
    <property type="molecule type" value="Genomic_DNA"/>
</dbReference>
<dbReference type="RefSeq" id="WP_279523910.1">
    <property type="nucleotide sequence ID" value="NZ_JARVII010000005.1"/>
</dbReference>
<evidence type="ECO:0000313" key="1">
    <source>
        <dbReference type="EMBL" id="MDG9698917.1"/>
    </source>
</evidence>
<accession>A0AAW6RJP7</accession>
<organism evidence="1 2">
    <name type="scientific">Ottowia cancrivicina</name>
    <dbReference type="NCBI Taxonomy" id="3040346"/>
    <lineage>
        <taxon>Bacteria</taxon>
        <taxon>Pseudomonadati</taxon>
        <taxon>Pseudomonadota</taxon>
        <taxon>Betaproteobacteria</taxon>
        <taxon>Burkholderiales</taxon>
        <taxon>Comamonadaceae</taxon>
        <taxon>Ottowia</taxon>
    </lineage>
</organism>
<comment type="caution">
    <text evidence="1">The sequence shown here is derived from an EMBL/GenBank/DDBJ whole genome shotgun (WGS) entry which is preliminary data.</text>
</comment>
<dbReference type="AlphaFoldDB" id="A0AAW6RJP7"/>
<dbReference type="Proteomes" id="UP001237156">
    <property type="component" value="Unassembled WGS sequence"/>
</dbReference>
<proteinExistence type="predicted"/>
<sequence>MSNEAPRSEELGDSGALHSALNSAFDYVIENRSDYYRKSPSNLPQLDSVSGLISSYTRNNAAISGGASLIPGPWGMAAVIPELTLVIRNQIQMVYDIGVANGKQAQLTKELLMGIFLTAMGSSAGSLLTIHGGKILVRRASLQVIQKIIAMLGGRVTQQVIKSSVSKWLPVVGAGAMAAWTGYMTKNIGEKANELFKLEIEDDPQTLDIELKPE</sequence>
<keyword evidence="2" id="KW-1185">Reference proteome</keyword>
<evidence type="ECO:0000313" key="2">
    <source>
        <dbReference type="Proteomes" id="UP001237156"/>
    </source>
</evidence>
<gene>
    <name evidence="1" type="ORF">QB898_04140</name>
</gene>
<reference evidence="1 2" key="1">
    <citation type="submission" date="2023-04" db="EMBL/GenBank/DDBJ databases">
        <title>Ottowia paracancer sp. nov., isolated from human stomach.</title>
        <authorList>
            <person name="Song Y."/>
        </authorList>
    </citation>
    <scope>NUCLEOTIDE SEQUENCE [LARGE SCALE GENOMIC DNA]</scope>
    <source>
        <strain evidence="1 2">10c7w1</strain>
    </source>
</reference>
<protein>
    <submittedName>
        <fullName evidence="1">Uncharacterized protein</fullName>
    </submittedName>
</protein>
<name>A0AAW6RJP7_9BURK</name>